<evidence type="ECO:0000256" key="6">
    <source>
        <dbReference type="ARBA" id="ARBA00022448"/>
    </source>
</evidence>
<dbReference type="AlphaFoldDB" id="A0A165E1U8"/>
<evidence type="ECO:0000259" key="11">
    <source>
        <dbReference type="Pfam" id="PF08574"/>
    </source>
</evidence>
<dbReference type="InterPro" id="IPR040218">
    <property type="entry name" value="SLC7A6OS"/>
</dbReference>
<feature type="region of interest" description="Disordered" evidence="10">
    <location>
        <begin position="42"/>
        <end position="68"/>
    </location>
</feature>
<reference evidence="12 13" key="1">
    <citation type="journal article" date="2016" name="Mol. Biol. Evol.">
        <title>Comparative Genomics of Early-Diverging Mushroom-Forming Fungi Provides Insights into the Origins of Lignocellulose Decay Capabilities.</title>
        <authorList>
            <person name="Nagy L.G."/>
            <person name="Riley R."/>
            <person name="Tritt A."/>
            <person name="Adam C."/>
            <person name="Daum C."/>
            <person name="Floudas D."/>
            <person name="Sun H."/>
            <person name="Yadav J.S."/>
            <person name="Pangilinan J."/>
            <person name="Larsson K.H."/>
            <person name="Matsuura K."/>
            <person name="Barry K."/>
            <person name="Labutti K."/>
            <person name="Kuo R."/>
            <person name="Ohm R.A."/>
            <person name="Bhattacharya S.S."/>
            <person name="Shirouzu T."/>
            <person name="Yoshinaga Y."/>
            <person name="Martin F.M."/>
            <person name="Grigoriev I.V."/>
            <person name="Hibbett D.S."/>
        </authorList>
    </citation>
    <scope>NUCLEOTIDE SEQUENCE [LARGE SCALE GENOMIC DNA]</scope>
    <source>
        <strain evidence="12 13">HHB12733</strain>
    </source>
</reference>
<feature type="compositionally biased region" description="Polar residues" evidence="10">
    <location>
        <begin position="109"/>
        <end position="127"/>
    </location>
</feature>
<dbReference type="STRING" id="1353952.A0A165E1U8"/>
<dbReference type="PANTHER" id="PTHR31196:SF2">
    <property type="entry name" value="RNA POLYMERASE II NUCLEAR LOCALIZATION PROTEIN SLC7A6OS-RELATED"/>
    <property type="match status" value="1"/>
</dbReference>
<feature type="region of interest" description="Disordered" evidence="10">
    <location>
        <begin position="237"/>
        <end position="274"/>
    </location>
</feature>
<dbReference type="InterPro" id="IPR013883">
    <property type="entry name" value="TF_Iwr1_dom"/>
</dbReference>
<proteinExistence type="inferred from homology"/>
<accession>A0A165E1U8</accession>
<sequence length="436" mass="48324">MTMETQAAAAAVASASTPSLMVVGIKRHRDQPPLKALVYGAAAGAGPSTSPNSPMMDRRKRRRVSEAPQTGMFMFAETMDATSWLATQKGEKAAELQKRISNLEKAQSEESTAPTTGDVTVDTTRSTAPAPPKRSYRIMPRRKSAAANFIGTSTSLGVKVGVPSTIAEEGEKAFPFKYLEAELVPVGEEGKPIKPVDQDAEKYVEKALEKVSKKPAKAKDREMDMFNDMVERFLKVNGDLEPDKPLKRPGRPSANASPKAASATQPGSATPLTAKEALDKAIAERGTKTPGDEEYVYDLFYFSREKAAEIQMMQLMNQGQVASLTGLSAVFDENEDYTSGDEDDSEVDEDSNDENYYQNDYPEEQEEEDNWSDSQDDLERRQRIEDGTYSTENPWDDDDVEVELRRPTLSNARAAIFDRFGRRQVEEYGDDDEEEF</sequence>
<evidence type="ECO:0000256" key="3">
    <source>
        <dbReference type="ARBA" id="ARBA00004496"/>
    </source>
</evidence>
<dbReference type="PANTHER" id="PTHR31196">
    <property type="entry name" value="RNA POLYMERASE II NUCLEAR LOCALIZATION PROTEIN SLC7A6OS-RELATED"/>
    <property type="match status" value="1"/>
</dbReference>
<evidence type="ECO:0000256" key="8">
    <source>
        <dbReference type="ARBA" id="ARBA00022927"/>
    </source>
</evidence>
<keyword evidence="7" id="KW-0963">Cytoplasm</keyword>
<dbReference type="GO" id="GO:0005634">
    <property type="term" value="C:nucleus"/>
    <property type="evidence" value="ECO:0007669"/>
    <property type="project" value="UniProtKB-SubCell"/>
</dbReference>
<keyword evidence="13" id="KW-1185">Reference proteome</keyword>
<dbReference type="InParanoid" id="A0A165E1U8"/>
<comment type="similarity">
    <text evidence="4">Belongs to the IWR1/SLC7A6OS family.</text>
</comment>
<protein>
    <recommendedName>
        <fullName evidence="5">Probable RNA polymerase II nuclear localization protein SLC7A6OS</fullName>
    </recommendedName>
</protein>
<keyword evidence="8" id="KW-0653">Protein transport</keyword>
<evidence type="ECO:0000256" key="5">
    <source>
        <dbReference type="ARBA" id="ARBA00017036"/>
    </source>
</evidence>
<comment type="function">
    <text evidence="1">Directs RNA polymerase II nuclear import.</text>
</comment>
<name>A0A165E1U8_9BASI</name>
<dbReference type="GO" id="GO:0005737">
    <property type="term" value="C:cytoplasm"/>
    <property type="evidence" value="ECO:0007669"/>
    <property type="project" value="UniProtKB-SubCell"/>
</dbReference>
<dbReference type="GO" id="GO:0015031">
    <property type="term" value="P:protein transport"/>
    <property type="evidence" value="ECO:0007669"/>
    <property type="project" value="UniProtKB-KW"/>
</dbReference>
<evidence type="ECO:0000256" key="7">
    <source>
        <dbReference type="ARBA" id="ARBA00022490"/>
    </source>
</evidence>
<dbReference type="EMBL" id="KV424025">
    <property type="protein sequence ID" value="KZT53934.1"/>
    <property type="molecule type" value="Genomic_DNA"/>
</dbReference>
<evidence type="ECO:0000256" key="4">
    <source>
        <dbReference type="ARBA" id="ARBA00010218"/>
    </source>
</evidence>
<feature type="compositionally biased region" description="Low complexity" evidence="10">
    <location>
        <begin position="252"/>
        <end position="263"/>
    </location>
</feature>
<keyword evidence="6" id="KW-0813">Transport</keyword>
<comment type="subcellular location">
    <subcellularLocation>
        <location evidence="3">Cytoplasm</location>
    </subcellularLocation>
    <subcellularLocation>
        <location evidence="2">Nucleus</location>
    </subcellularLocation>
</comment>
<feature type="compositionally biased region" description="Basic and acidic residues" evidence="10">
    <location>
        <begin position="377"/>
        <end position="386"/>
    </location>
</feature>
<dbReference type="Pfam" id="PF08574">
    <property type="entry name" value="Iwr1"/>
    <property type="match status" value="1"/>
</dbReference>
<feature type="region of interest" description="Disordered" evidence="10">
    <location>
        <begin position="104"/>
        <end position="134"/>
    </location>
</feature>
<evidence type="ECO:0000256" key="1">
    <source>
        <dbReference type="ARBA" id="ARBA00003202"/>
    </source>
</evidence>
<feature type="compositionally biased region" description="Acidic residues" evidence="10">
    <location>
        <begin position="361"/>
        <end position="376"/>
    </location>
</feature>
<feature type="region of interest" description="Disordered" evidence="10">
    <location>
        <begin position="332"/>
        <end position="399"/>
    </location>
</feature>
<evidence type="ECO:0000256" key="9">
    <source>
        <dbReference type="ARBA" id="ARBA00023242"/>
    </source>
</evidence>
<feature type="domain" description="Transcription factor Iwr1" evidence="11">
    <location>
        <begin position="293"/>
        <end position="364"/>
    </location>
</feature>
<dbReference type="Proteomes" id="UP000076842">
    <property type="component" value="Unassembled WGS sequence"/>
</dbReference>
<gene>
    <name evidence="12" type="ORF">CALCODRAFT_31805</name>
</gene>
<evidence type="ECO:0000256" key="2">
    <source>
        <dbReference type="ARBA" id="ARBA00004123"/>
    </source>
</evidence>
<evidence type="ECO:0000256" key="10">
    <source>
        <dbReference type="SAM" id="MobiDB-lite"/>
    </source>
</evidence>
<organism evidence="12 13">
    <name type="scientific">Calocera cornea HHB12733</name>
    <dbReference type="NCBI Taxonomy" id="1353952"/>
    <lineage>
        <taxon>Eukaryota</taxon>
        <taxon>Fungi</taxon>
        <taxon>Dikarya</taxon>
        <taxon>Basidiomycota</taxon>
        <taxon>Agaricomycotina</taxon>
        <taxon>Dacrymycetes</taxon>
        <taxon>Dacrymycetales</taxon>
        <taxon>Dacrymycetaceae</taxon>
        <taxon>Calocera</taxon>
    </lineage>
</organism>
<dbReference type="GO" id="GO:0032502">
    <property type="term" value="P:developmental process"/>
    <property type="evidence" value="ECO:0007669"/>
    <property type="project" value="TreeGrafter"/>
</dbReference>
<evidence type="ECO:0000313" key="12">
    <source>
        <dbReference type="EMBL" id="KZT53934.1"/>
    </source>
</evidence>
<evidence type="ECO:0000313" key="13">
    <source>
        <dbReference type="Proteomes" id="UP000076842"/>
    </source>
</evidence>
<feature type="compositionally biased region" description="Acidic residues" evidence="10">
    <location>
        <begin position="332"/>
        <end position="353"/>
    </location>
</feature>
<dbReference type="OrthoDB" id="10387302at2759"/>
<keyword evidence="9" id="KW-0539">Nucleus</keyword>